<dbReference type="OrthoDB" id="756301at2759"/>
<evidence type="ECO:0000256" key="6">
    <source>
        <dbReference type="ARBA" id="ARBA00022771"/>
    </source>
</evidence>
<keyword evidence="17" id="KW-1185">Reference proteome</keyword>
<keyword evidence="9" id="KW-0539">Nucleus</keyword>
<dbReference type="Proteomes" id="UP000245464">
    <property type="component" value="Chromosome 10"/>
</dbReference>
<feature type="compositionally biased region" description="Acidic residues" evidence="12">
    <location>
        <begin position="384"/>
        <end position="396"/>
    </location>
</feature>
<evidence type="ECO:0000313" key="15">
    <source>
        <dbReference type="EMBL" id="KAI1512760.1"/>
    </source>
</evidence>
<name>A0A2W1GSK9_9PLEO</name>
<dbReference type="UniPathway" id="UPA00886"/>
<evidence type="ECO:0000256" key="5">
    <source>
        <dbReference type="ARBA" id="ARBA00022723"/>
    </source>
</evidence>
<dbReference type="AlphaFoldDB" id="A0A2W1GSK9"/>
<dbReference type="GO" id="GO:0061665">
    <property type="term" value="F:SUMO ligase activity"/>
    <property type="evidence" value="ECO:0007669"/>
    <property type="project" value="TreeGrafter"/>
</dbReference>
<reference evidence="17" key="4">
    <citation type="journal article" date="2022" name="Microb. Genom.">
        <title>A global pangenome for the wheat fungal pathogen Pyrenophora tritici-repentis and prediction of effector protein structural homology.</title>
        <authorList>
            <person name="Moolhuijzen P.M."/>
            <person name="See P.T."/>
            <person name="Shi G."/>
            <person name="Powell H.R."/>
            <person name="Cockram J."/>
            <person name="Jorgensen L.N."/>
            <person name="Benslimane H."/>
            <person name="Strelkov S.E."/>
            <person name="Turner J."/>
            <person name="Liu Z."/>
            <person name="Moffat C.S."/>
        </authorList>
    </citation>
    <scope>NUCLEOTIDE SEQUENCE [LARGE SCALE GENOMIC DNA]</scope>
</reference>
<evidence type="ECO:0000259" key="13">
    <source>
        <dbReference type="PROSITE" id="PS51044"/>
    </source>
</evidence>
<dbReference type="Proteomes" id="UP000249757">
    <property type="component" value="Unassembled WGS sequence"/>
</dbReference>
<dbReference type="GO" id="GO:0000724">
    <property type="term" value="P:double-strand break repair via homologous recombination"/>
    <property type="evidence" value="ECO:0007669"/>
    <property type="project" value="InterPro"/>
</dbReference>
<dbReference type="GO" id="GO:0016925">
    <property type="term" value="P:protein sumoylation"/>
    <property type="evidence" value="ECO:0007669"/>
    <property type="project" value="UniProtKB-UniPathway"/>
</dbReference>
<feature type="region of interest" description="Disordered" evidence="12">
    <location>
        <begin position="1"/>
        <end position="44"/>
    </location>
</feature>
<dbReference type="CDD" id="cd16651">
    <property type="entry name" value="SPL-RING_NSE2"/>
    <property type="match status" value="1"/>
</dbReference>
<dbReference type="SUPFAM" id="SSF57850">
    <property type="entry name" value="RING/U-box"/>
    <property type="match status" value="1"/>
</dbReference>
<dbReference type="GO" id="GO:0005634">
    <property type="term" value="C:nucleus"/>
    <property type="evidence" value="ECO:0007669"/>
    <property type="project" value="UniProtKB-SubCell"/>
</dbReference>
<feature type="compositionally biased region" description="Low complexity" evidence="12">
    <location>
        <begin position="173"/>
        <end position="184"/>
    </location>
</feature>
<keyword evidence="11" id="KW-0175">Coiled coil</keyword>
<feature type="region of interest" description="Disordered" evidence="12">
    <location>
        <begin position="377"/>
        <end position="409"/>
    </location>
</feature>
<dbReference type="GO" id="GO:0008270">
    <property type="term" value="F:zinc ion binding"/>
    <property type="evidence" value="ECO:0007669"/>
    <property type="project" value="UniProtKB-KW"/>
</dbReference>
<feature type="coiled-coil region" evidence="11">
    <location>
        <begin position="97"/>
        <end position="131"/>
    </location>
</feature>
<gene>
    <name evidence="15" type="ORF">Ptr86124_008726</name>
    <name evidence="14" type="ORF">PtrM4_051490</name>
</gene>
<reference evidence="15" key="2">
    <citation type="submission" date="2021-05" db="EMBL/GenBank/DDBJ databases">
        <authorList>
            <person name="Moolhuijzen P.M."/>
            <person name="Moffat C.S."/>
        </authorList>
    </citation>
    <scope>NUCLEOTIDE SEQUENCE</scope>
    <source>
        <strain evidence="15">86-124</strain>
    </source>
</reference>
<comment type="pathway">
    <text evidence="2">Protein modification; protein sumoylation.</text>
</comment>
<dbReference type="OMA" id="TWFSHLE"/>
<dbReference type="PANTHER" id="PTHR21330:SF1">
    <property type="entry name" value="E3 SUMO-PROTEIN LIGASE NSE2"/>
    <property type="match status" value="1"/>
</dbReference>
<dbReference type="GO" id="GO:0030915">
    <property type="term" value="C:Smc5-Smc6 complex"/>
    <property type="evidence" value="ECO:0007669"/>
    <property type="project" value="InterPro"/>
</dbReference>
<evidence type="ECO:0000256" key="1">
    <source>
        <dbReference type="ARBA" id="ARBA00004123"/>
    </source>
</evidence>
<keyword evidence="4" id="KW-0808">Transferase</keyword>
<evidence type="ECO:0000313" key="16">
    <source>
        <dbReference type="Proteomes" id="UP000245464"/>
    </source>
</evidence>
<dbReference type="InterPro" id="IPR026846">
    <property type="entry name" value="Nse2(Mms21)"/>
</dbReference>
<comment type="caution">
    <text evidence="14">The sequence shown here is derived from an EMBL/GenBank/DDBJ whole genome shotgun (WGS) entry which is preliminary data.</text>
</comment>
<dbReference type="Pfam" id="PF11789">
    <property type="entry name" value="zf-Nse"/>
    <property type="match status" value="1"/>
</dbReference>
<dbReference type="PANTHER" id="PTHR21330">
    <property type="entry name" value="E3 SUMO-PROTEIN LIGASE NSE2"/>
    <property type="match status" value="1"/>
</dbReference>
<comment type="subcellular location">
    <subcellularLocation>
        <location evidence="1">Nucleus</location>
    </subcellularLocation>
</comment>
<evidence type="ECO:0000313" key="17">
    <source>
        <dbReference type="Proteomes" id="UP000249757"/>
    </source>
</evidence>
<evidence type="ECO:0000256" key="12">
    <source>
        <dbReference type="SAM" id="MobiDB-lite"/>
    </source>
</evidence>
<proteinExistence type="inferred from homology"/>
<dbReference type="EMBL" id="NQIK02000010">
    <property type="protein sequence ID" value="KAF7565715.1"/>
    <property type="molecule type" value="Genomic_DNA"/>
</dbReference>
<keyword evidence="8" id="KW-0862">Zinc</keyword>
<comment type="similarity">
    <text evidence="3">Belongs to the NSE2 family.</text>
</comment>
<feature type="domain" description="SP-RING-type" evidence="13">
    <location>
        <begin position="293"/>
        <end position="381"/>
    </location>
</feature>
<evidence type="ECO:0000256" key="2">
    <source>
        <dbReference type="ARBA" id="ARBA00004718"/>
    </source>
</evidence>
<keyword evidence="5" id="KW-0479">Metal-binding</keyword>
<keyword evidence="7" id="KW-0833">Ubl conjugation pathway</keyword>
<dbReference type="InterPro" id="IPR013083">
    <property type="entry name" value="Znf_RING/FYVE/PHD"/>
</dbReference>
<feature type="region of interest" description="Disordered" evidence="12">
    <location>
        <begin position="157"/>
        <end position="210"/>
    </location>
</feature>
<keyword evidence="6 10" id="KW-0863">Zinc-finger</keyword>
<evidence type="ECO:0000256" key="9">
    <source>
        <dbReference type="ARBA" id="ARBA00023242"/>
    </source>
</evidence>
<evidence type="ECO:0000256" key="8">
    <source>
        <dbReference type="ARBA" id="ARBA00022833"/>
    </source>
</evidence>
<reference evidence="14" key="1">
    <citation type="journal article" date="2018" name="BMC Genomics">
        <title>Comparative genomics of the wheat fungal pathogen Pyrenophora tritici-repentis reveals chromosomal variations and genome plasticity.</title>
        <authorList>
            <person name="Moolhuijzen P."/>
            <person name="See P.T."/>
            <person name="Hane J.K."/>
            <person name="Shi G."/>
            <person name="Liu Z."/>
            <person name="Oliver R.P."/>
            <person name="Moffat C.S."/>
        </authorList>
    </citation>
    <scope>NUCLEOTIDE SEQUENCE [LARGE SCALE GENOMIC DNA]</scope>
    <source>
        <strain evidence="14">M4</strain>
    </source>
</reference>
<evidence type="ECO:0000256" key="10">
    <source>
        <dbReference type="PROSITE-ProRule" id="PRU00452"/>
    </source>
</evidence>
<accession>A0A2W1GSK9</accession>
<protein>
    <submittedName>
        <fullName evidence="15">Chromosomal organization and dna repair protein</fullName>
    </submittedName>
    <submittedName>
        <fullName evidence="14">Zf-Nse domain containing protein</fullName>
    </submittedName>
</protein>
<feature type="compositionally biased region" description="Polar residues" evidence="12">
    <location>
        <begin position="15"/>
        <end position="25"/>
    </location>
</feature>
<dbReference type="InterPro" id="IPR004181">
    <property type="entry name" value="Znf_MIZ"/>
</dbReference>
<dbReference type="Gene3D" id="3.30.40.10">
    <property type="entry name" value="Zinc/RING finger domain, C3HC4 (zinc finger)"/>
    <property type="match status" value="1"/>
</dbReference>
<evidence type="ECO:0000256" key="7">
    <source>
        <dbReference type="ARBA" id="ARBA00022786"/>
    </source>
</evidence>
<organism evidence="14 16">
    <name type="scientific">Pyrenophora tritici-repentis</name>
    <dbReference type="NCBI Taxonomy" id="45151"/>
    <lineage>
        <taxon>Eukaryota</taxon>
        <taxon>Fungi</taxon>
        <taxon>Dikarya</taxon>
        <taxon>Ascomycota</taxon>
        <taxon>Pezizomycotina</taxon>
        <taxon>Dothideomycetes</taxon>
        <taxon>Pleosporomycetidae</taxon>
        <taxon>Pleosporales</taxon>
        <taxon>Pleosporineae</taxon>
        <taxon>Pleosporaceae</taxon>
        <taxon>Pyrenophora</taxon>
    </lineage>
</organism>
<dbReference type="PROSITE" id="PS51044">
    <property type="entry name" value="ZF_SP_RING"/>
    <property type="match status" value="1"/>
</dbReference>
<sequence>MSTRNRPGKARPTPSRLSGTANPSPNADVLPPYKKPSHPLDQEASAAIRTLRGRNLEEVKKHNKQAVSAIIESAAGVNDRLREHGEFMERRRPKWDAGKNLEEKEEVEREMQELKSQVEGATVKLEESMRAIIDSGVATERIDETLEWLRTNGPQRLNEEYQTQRTLRRTQRELQSQAASQRQRTQNEDGEDEEMDVGLTPGPTPLDGSRIKLTGASELFQTRMQNQKDAYTSLSLETRYARNNDYREFKKMVHDAKYGDEGPALGHENTWFTETGSPAPGVTDGTHRGDLDDDDDIIMDRATISTRCPITFQNFKDPVTSTKCPHTFEKVAITDMVRRGPHRVGTAPAVECPVSGCSHILTKDDLRSDPIIIRKIKRMQERDEAPDDGENSDDEVQAPVRDVDELDSE</sequence>
<evidence type="ECO:0000256" key="11">
    <source>
        <dbReference type="SAM" id="Coils"/>
    </source>
</evidence>
<evidence type="ECO:0000313" key="14">
    <source>
        <dbReference type="EMBL" id="KAF7565715.1"/>
    </source>
</evidence>
<evidence type="ECO:0000256" key="4">
    <source>
        <dbReference type="ARBA" id="ARBA00022679"/>
    </source>
</evidence>
<dbReference type="EMBL" id="NRDI02000011">
    <property type="protein sequence ID" value="KAI1512760.1"/>
    <property type="molecule type" value="Genomic_DNA"/>
</dbReference>
<reference evidence="15" key="3">
    <citation type="journal article" date="2022" name="bioRxiv">
        <title>A global pangenome for the wheat fungal pathogen Pyrenophora tritici-repentis and prediction of effector protein structural homology.</title>
        <authorList>
            <person name="Moolhuijzen P."/>
            <person name="See P.T."/>
            <person name="Shi G."/>
            <person name="Powell H.R."/>
            <person name="Cockram J."/>
            <person name="Jorgensen L.N."/>
            <person name="Benslimane H."/>
            <person name="Strelkov S.E."/>
            <person name="Turner J."/>
            <person name="Liu Z."/>
            <person name="Moffat C.S."/>
        </authorList>
    </citation>
    <scope>NUCLEOTIDE SEQUENCE</scope>
    <source>
        <strain evidence="15">86-124</strain>
    </source>
</reference>
<evidence type="ECO:0000256" key="3">
    <source>
        <dbReference type="ARBA" id="ARBA00008212"/>
    </source>
</evidence>